<dbReference type="EMBL" id="LACI01001714">
    <property type="protein sequence ID" value="KJU83796.1"/>
    <property type="molecule type" value="Genomic_DNA"/>
</dbReference>
<keyword evidence="2" id="KW-1185">Reference proteome</keyword>
<comment type="caution">
    <text evidence="1">The sequence shown here is derived from an EMBL/GenBank/DDBJ whole genome shotgun (WGS) entry which is preliminary data.</text>
</comment>
<proteinExistence type="predicted"/>
<accession>A0A0F3GPJ3</accession>
<protein>
    <submittedName>
        <fullName evidence="1">Uncharacterized protein</fullName>
    </submittedName>
</protein>
<organism evidence="1 2">
    <name type="scientific">Candidatus Magnetobacterium bavaricum</name>
    <dbReference type="NCBI Taxonomy" id="29290"/>
    <lineage>
        <taxon>Bacteria</taxon>
        <taxon>Pseudomonadati</taxon>
        <taxon>Nitrospirota</taxon>
        <taxon>Thermodesulfovibrionia</taxon>
        <taxon>Thermodesulfovibrionales</taxon>
        <taxon>Candidatus Magnetobacteriaceae</taxon>
        <taxon>Candidatus Magnetobacterium</taxon>
    </lineage>
</organism>
<sequence>MRVQEGLVQFCYLRAYGKYPAVGHGVPGVCGKVHKNLCQLIGIGHDDQLLRKESCNKLHVLTYQPGEHLLRGPDHVVNVHGFGLHLLLAAKGQQALDQLDGPLGRCQYLVGICPRGVSLLELQLKDVAIADNGREYVVEVMGNTAGQLPDGLHLL</sequence>
<name>A0A0F3GPJ3_9BACT</name>
<reference evidence="1 2" key="1">
    <citation type="submission" date="2015-02" db="EMBL/GenBank/DDBJ databases">
        <title>Single-cell genomics of uncultivated deep-branching MTB reveals a conserved set of magnetosome genes.</title>
        <authorList>
            <person name="Kolinko S."/>
            <person name="Richter M."/>
            <person name="Glockner F.O."/>
            <person name="Brachmann A."/>
            <person name="Schuler D."/>
        </authorList>
    </citation>
    <scope>NUCLEOTIDE SEQUENCE [LARGE SCALE GENOMIC DNA]</scope>
    <source>
        <strain evidence="1">TM-1</strain>
    </source>
</reference>
<dbReference type="Proteomes" id="UP000033423">
    <property type="component" value="Unassembled WGS sequence"/>
</dbReference>
<evidence type="ECO:0000313" key="2">
    <source>
        <dbReference type="Proteomes" id="UP000033423"/>
    </source>
</evidence>
<dbReference type="AlphaFoldDB" id="A0A0F3GPJ3"/>
<gene>
    <name evidence="1" type="ORF">MBAV_004013</name>
</gene>
<evidence type="ECO:0000313" key="1">
    <source>
        <dbReference type="EMBL" id="KJU83796.1"/>
    </source>
</evidence>